<dbReference type="AlphaFoldDB" id="A0A6A6PEJ7"/>
<accession>A0A6A6PEJ7</accession>
<reference evidence="2" key="1">
    <citation type="journal article" date="2020" name="Stud. Mycol.">
        <title>101 Dothideomycetes genomes: a test case for predicting lifestyles and emergence of pathogens.</title>
        <authorList>
            <person name="Haridas S."/>
            <person name="Albert R."/>
            <person name="Binder M."/>
            <person name="Bloem J."/>
            <person name="Labutti K."/>
            <person name="Salamov A."/>
            <person name="Andreopoulos B."/>
            <person name="Baker S."/>
            <person name="Barry K."/>
            <person name="Bills G."/>
            <person name="Bluhm B."/>
            <person name="Cannon C."/>
            <person name="Castanera R."/>
            <person name="Culley D."/>
            <person name="Daum C."/>
            <person name="Ezra D."/>
            <person name="Gonzalez J."/>
            <person name="Henrissat B."/>
            <person name="Kuo A."/>
            <person name="Liang C."/>
            <person name="Lipzen A."/>
            <person name="Lutzoni F."/>
            <person name="Magnuson J."/>
            <person name="Mondo S."/>
            <person name="Nolan M."/>
            <person name="Ohm R."/>
            <person name="Pangilinan J."/>
            <person name="Park H.-J."/>
            <person name="Ramirez L."/>
            <person name="Alfaro M."/>
            <person name="Sun H."/>
            <person name="Tritt A."/>
            <person name="Yoshinaga Y."/>
            <person name="Zwiers L.-H."/>
            <person name="Turgeon B."/>
            <person name="Goodwin S."/>
            <person name="Spatafora J."/>
            <person name="Crous P."/>
            <person name="Grigoriev I."/>
        </authorList>
    </citation>
    <scope>NUCLEOTIDE SEQUENCE</scope>
    <source>
        <strain evidence="2">ATCC 16933</strain>
    </source>
</reference>
<dbReference type="EMBL" id="MU001670">
    <property type="protein sequence ID" value="KAF2462187.1"/>
    <property type="molecule type" value="Genomic_DNA"/>
</dbReference>
<dbReference type="PANTHER" id="PTHR31591:SF1">
    <property type="entry name" value="UPF0613 PROTEIN PB24D3.06C"/>
    <property type="match status" value="1"/>
</dbReference>
<feature type="region of interest" description="Disordered" evidence="1">
    <location>
        <begin position="19"/>
        <end position="56"/>
    </location>
</feature>
<dbReference type="Pfam" id="PF08538">
    <property type="entry name" value="DUF1749"/>
    <property type="match status" value="1"/>
</dbReference>
<dbReference type="Gene3D" id="3.40.50.1820">
    <property type="entry name" value="alpha/beta hydrolase"/>
    <property type="match status" value="1"/>
</dbReference>
<gene>
    <name evidence="2" type="ORF">BDY21DRAFT_330690</name>
</gene>
<dbReference type="InterPro" id="IPR029058">
    <property type="entry name" value="AB_hydrolase_fold"/>
</dbReference>
<sequence>MGHSTGCQDTMQYLVGGSGGAKAGDAGESGVDGAMVDQGEREGTSADRGRRPKLDGAILQAPVSDREAMVEMLGGDDFSRMVREVQEQWIDAGRSDDVLPASYAGKLFGKSSAVTAYRWMSLASPDGTGDDDYFSSDLPEQQLQRTFGRLGRVAPETPVMLLYGERDQYVPGWVDKEALVRKWAGIIKQGGAALDDTNGGIVPGASHNLRGDPEHVLRDLFSRVNGFLQRIDKGDIKTAPHL</sequence>
<dbReference type="OrthoDB" id="10034502at2759"/>
<evidence type="ECO:0000256" key="1">
    <source>
        <dbReference type="SAM" id="MobiDB-lite"/>
    </source>
</evidence>
<proteinExistence type="predicted"/>
<dbReference type="InterPro" id="IPR013744">
    <property type="entry name" value="SidJ"/>
</dbReference>
<evidence type="ECO:0000313" key="2">
    <source>
        <dbReference type="EMBL" id="KAF2462187.1"/>
    </source>
</evidence>
<protein>
    <submittedName>
        <fullName evidence="2">Uncharacterized protein</fullName>
    </submittedName>
</protein>
<evidence type="ECO:0000313" key="3">
    <source>
        <dbReference type="Proteomes" id="UP000799766"/>
    </source>
</evidence>
<dbReference type="Proteomes" id="UP000799766">
    <property type="component" value="Unassembled WGS sequence"/>
</dbReference>
<organism evidence="2 3">
    <name type="scientific">Lineolata rhizophorae</name>
    <dbReference type="NCBI Taxonomy" id="578093"/>
    <lineage>
        <taxon>Eukaryota</taxon>
        <taxon>Fungi</taxon>
        <taxon>Dikarya</taxon>
        <taxon>Ascomycota</taxon>
        <taxon>Pezizomycotina</taxon>
        <taxon>Dothideomycetes</taxon>
        <taxon>Dothideomycetes incertae sedis</taxon>
        <taxon>Lineolatales</taxon>
        <taxon>Lineolataceae</taxon>
        <taxon>Lineolata</taxon>
    </lineage>
</organism>
<name>A0A6A6PEJ7_9PEZI</name>
<dbReference type="PANTHER" id="PTHR31591">
    <property type="entry name" value="UPF0613 PROTEIN PB24D3.06C"/>
    <property type="match status" value="1"/>
</dbReference>
<keyword evidence="3" id="KW-1185">Reference proteome</keyword>
<feature type="compositionally biased region" description="Basic and acidic residues" evidence="1">
    <location>
        <begin position="38"/>
        <end position="54"/>
    </location>
</feature>
<dbReference type="SUPFAM" id="SSF53474">
    <property type="entry name" value="alpha/beta-Hydrolases"/>
    <property type="match status" value="1"/>
</dbReference>